<dbReference type="GO" id="GO:0015074">
    <property type="term" value="P:DNA integration"/>
    <property type="evidence" value="ECO:0007669"/>
    <property type="project" value="UniProtKB-KW"/>
</dbReference>
<reference evidence="6 7" key="1">
    <citation type="submission" date="2018-09" db="EMBL/GenBank/DDBJ databases">
        <title>The draft genome of Acinetobacter spp. strains.</title>
        <authorList>
            <person name="Qin J."/>
            <person name="Feng Y."/>
            <person name="Zong Z."/>
        </authorList>
    </citation>
    <scope>NUCLEOTIDE SEQUENCE [LARGE SCALE GENOMIC DNA]</scope>
    <source>
        <strain evidence="6 7">WCHAc060002</strain>
    </source>
</reference>
<dbReference type="Pfam" id="PF00589">
    <property type="entry name" value="Phage_integrase"/>
    <property type="match status" value="1"/>
</dbReference>
<accession>A0A3A8GHS4</accession>
<comment type="similarity">
    <text evidence="1">Belongs to the 'phage' integrase family.</text>
</comment>
<dbReference type="EMBL" id="RAXZ01000007">
    <property type="protein sequence ID" value="RKG53351.1"/>
    <property type="molecule type" value="Genomic_DNA"/>
</dbReference>
<dbReference type="CDD" id="cd00397">
    <property type="entry name" value="DNA_BRE_C"/>
    <property type="match status" value="1"/>
</dbReference>
<dbReference type="GO" id="GO:0006310">
    <property type="term" value="P:DNA recombination"/>
    <property type="evidence" value="ECO:0007669"/>
    <property type="project" value="UniProtKB-KW"/>
</dbReference>
<proteinExistence type="inferred from homology"/>
<dbReference type="Gene3D" id="1.10.150.130">
    <property type="match status" value="1"/>
</dbReference>
<keyword evidence="3" id="KW-0238">DNA-binding</keyword>
<keyword evidence="2" id="KW-0229">DNA integration</keyword>
<dbReference type="Proteomes" id="UP000281084">
    <property type="component" value="Unassembled WGS sequence"/>
</dbReference>
<name>A0A3A8GHS4_9GAMM</name>
<evidence type="ECO:0000259" key="5">
    <source>
        <dbReference type="PROSITE" id="PS51898"/>
    </source>
</evidence>
<gene>
    <name evidence="6" type="ORF">D7V64_07875</name>
</gene>
<dbReference type="RefSeq" id="WP_120367339.1">
    <property type="nucleotide sequence ID" value="NZ_RAXZ01000007.1"/>
</dbReference>
<dbReference type="InterPro" id="IPR010998">
    <property type="entry name" value="Integrase_recombinase_N"/>
</dbReference>
<dbReference type="PROSITE" id="PS51898">
    <property type="entry name" value="TYR_RECOMBINASE"/>
    <property type="match status" value="1"/>
</dbReference>
<dbReference type="GO" id="GO:0003677">
    <property type="term" value="F:DNA binding"/>
    <property type="evidence" value="ECO:0007669"/>
    <property type="project" value="UniProtKB-KW"/>
</dbReference>
<evidence type="ECO:0000313" key="6">
    <source>
        <dbReference type="EMBL" id="RKG53351.1"/>
    </source>
</evidence>
<feature type="domain" description="Tyr recombinase" evidence="5">
    <location>
        <begin position="154"/>
        <end position="376"/>
    </location>
</feature>
<dbReference type="SUPFAM" id="SSF56349">
    <property type="entry name" value="DNA breaking-rejoining enzymes"/>
    <property type="match status" value="1"/>
</dbReference>
<dbReference type="InterPro" id="IPR013762">
    <property type="entry name" value="Integrase-like_cat_sf"/>
</dbReference>
<evidence type="ECO:0000313" key="7">
    <source>
        <dbReference type="Proteomes" id="UP000281084"/>
    </source>
</evidence>
<dbReference type="PANTHER" id="PTHR30349">
    <property type="entry name" value="PHAGE INTEGRASE-RELATED"/>
    <property type="match status" value="1"/>
</dbReference>
<evidence type="ECO:0000256" key="2">
    <source>
        <dbReference type="ARBA" id="ARBA00022908"/>
    </source>
</evidence>
<sequence>MAYIDKLAEVTLGKTTYKKFPVILNIHHILNRLVLKYFLSHRIVWSENTLHTYSKHLCDFFSQLEVENPEASFDHINDVWLEAYAYQILERNQNSPVYISQILTTVIHFLVWCEDNGYCKNLIGPTSSFKIQIISDEDSVTHPLIKHFAKKKSPLKLAPKEEWISKVLAVNHFKSNRLETRFSLMVDWALKAGLRAHEICSLNIDQIPTRERIERSMIDEENLYIYLIVTKGGKRNSIPVNSDLLKRTRDYIDFERQEIIKKFRQKASLEKEIYDPAKEIFLSLKTGQALHPRTFSNQIKSAWHQVVKSGELTEDQHVWTHGLRHRFATNQSKGFSKADHIRNPQQVVKLLTRHKHESTLDIYTARLHLEGEGIDE</sequence>
<evidence type="ECO:0000256" key="1">
    <source>
        <dbReference type="ARBA" id="ARBA00008857"/>
    </source>
</evidence>
<organism evidence="6 7">
    <name type="scientific">Acinetobacter cumulans</name>
    <dbReference type="NCBI Taxonomy" id="2136182"/>
    <lineage>
        <taxon>Bacteria</taxon>
        <taxon>Pseudomonadati</taxon>
        <taxon>Pseudomonadota</taxon>
        <taxon>Gammaproteobacteria</taxon>
        <taxon>Moraxellales</taxon>
        <taxon>Moraxellaceae</taxon>
        <taxon>Acinetobacter</taxon>
    </lineage>
</organism>
<dbReference type="PANTHER" id="PTHR30349:SF64">
    <property type="entry name" value="PROPHAGE INTEGRASE INTD-RELATED"/>
    <property type="match status" value="1"/>
</dbReference>
<dbReference type="AlphaFoldDB" id="A0A3A8GHS4"/>
<dbReference type="InterPro" id="IPR050090">
    <property type="entry name" value="Tyrosine_recombinase_XerCD"/>
</dbReference>
<comment type="caution">
    <text evidence="6">The sequence shown here is derived from an EMBL/GenBank/DDBJ whole genome shotgun (WGS) entry which is preliminary data.</text>
</comment>
<evidence type="ECO:0000256" key="4">
    <source>
        <dbReference type="ARBA" id="ARBA00023172"/>
    </source>
</evidence>
<protein>
    <submittedName>
        <fullName evidence="6">Site-specific recombinase</fullName>
    </submittedName>
</protein>
<dbReference type="InterPro" id="IPR011010">
    <property type="entry name" value="DNA_brk_join_enz"/>
</dbReference>
<evidence type="ECO:0000256" key="3">
    <source>
        <dbReference type="ARBA" id="ARBA00023125"/>
    </source>
</evidence>
<keyword evidence="4" id="KW-0233">DNA recombination</keyword>
<dbReference type="InterPro" id="IPR002104">
    <property type="entry name" value="Integrase_catalytic"/>
</dbReference>
<dbReference type="Gene3D" id="1.10.443.10">
    <property type="entry name" value="Intergrase catalytic core"/>
    <property type="match status" value="1"/>
</dbReference>